<dbReference type="PIRSF" id="PIRSF006429">
    <property type="entry name" value="GOGAT_lg_2"/>
    <property type="match status" value="1"/>
</dbReference>
<dbReference type="HOGENOM" id="CLU_026563_1_0_6"/>
<dbReference type="SUPFAM" id="SSF51395">
    <property type="entry name" value="FMN-linked oxidoreductases"/>
    <property type="match status" value="1"/>
</dbReference>
<dbReference type="PANTHER" id="PTHR43819:SF1">
    <property type="entry name" value="ARCHAEAL-TYPE GLUTAMATE SYNTHASE [NADPH]"/>
    <property type="match status" value="1"/>
</dbReference>
<dbReference type="PANTHER" id="PTHR43819">
    <property type="entry name" value="ARCHAEAL-TYPE GLUTAMATE SYNTHASE [NADPH]"/>
    <property type="match status" value="1"/>
</dbReference>
<evidence type="ECO:0000313" key="5">
    <source>
        <dbReference type="Proteomes" id="UP000013165"/>
    </source>
</evidence>
<dbReference type="OrthoDB" id="9795032at2"/>
<protein>
    <submittedName>
        <fullName evidence="4">FMN-binding glutamate synthase family protein</fullName>
    </submittedName>
</protein>
<dbReference type="Pfam" id="PF01645">
    <property type="entry name" value="Glu_synthase"/>
    <property type="match status" value="1"/>
</dbReference>
<dbReference type="GO" id="GO:0006537">
    <property type="term" value="P:glutamate biosynthetic process"/>
    <property type="evidence" value="ECO:0007669"/>
    <property type="project" value="InterPro"/>
</dbReference>
<dbReference type="InterPro" id="IPR024188">
    <property type="entry name" value="GltB"/>
</dbReference>
<dbReference type="GO" id="GO:0015930">
    <property type="term" value="F:glutamate synthase activity"/>
    <property type="evidence" value="ECO:0007669"/>
    <property type="project" value="InterPro"/>
</dbReference>
<proteinExistence type="inferred from homology"/>
<sequence length="490" mass="53760">MRNYPILAHGRWISEELRPFLRQYIVEGNLTGRPFNRHQRSIVYERAKNTVDSQPFGSDLDFYGDEYELTTHSMAAKTLDGTKFRTRIGNGQCKQPYDASLLNVSAMSFGSLSGKAIRALNKGAEMGGFYHDTGEGGLSEHHRAYNGDLVWELGTGYFGCRDRNGRFDPGLFRETAQSDQVKMVEIKLSQGAKPGHGGVLPGAKVTPEIARARQIEVGKECVSPGSHPEFDTPVGLMEFVARLRDLSDGKPVGLKLCVGHPWELLAVCKASLETGIRPDFIVVDGAEGGTGAAPEEFSDNVGLPLRDGLIMVRNALVGTGLREDISIGASGKVFSAFSMANNLALGADWCNAARAFMFSLGCVMTKRCHTDTCPTGVATQNPSRQRGLVIDDKAERVYHFQHNTLKRLGELVGAAGLDHPNELRPHHLYHRQGPNALTTMDRIHHFLEPNALIDEPESTPYAEWWAAASPDTFKALRETGPSHHRVIARG</sequence>
<name>N6X5C3_9GAMM</name>
<organism evidence="4 5">
    <name type="scientific">Marinobacter nanhaiticus D15-8W</name>
    <dbReference type="NCBI Taxonomy" id="626887"/>
    <lineage>
        <taxon>Bacteria</taxon>
        <taxon>Pseudomonadati</taxon>
        <taxon>Pseudomonadota</taxon>
        <taxon>Gammaproteobacteria</taxon>
        <taxon>Pseudomonadales</taxon>
        <taxon>Marinobacteraceae</taxon>
        <taxon>Marinobacter</taxon>
    </lineage>
</organism>
<dbReference type="PIRSF" id="PIRSF500060">
    <property type="entry name" value="UCP500060"/>
    <property type="match status" value="1"/>
</dbReference>
<dbReference type="InterPro" id="IPR002932">
    <property type="entry name" value="Glu_synthdom"/>
</dbReference>
<dbReference type="InterPro" id="IPR027283">
    <property type="entry name" value="YerD"/>
</dbReference>
<evidence type="ECO:0000313" key="4">
    <source>
        <dbReference type="EMBL" id="ENO16268.2"/>
    </source>
</evidence>
<evidence type="ECO:0000259" key="3">
    <source>
        <dbReference type="Pfam" id="PF01645"/>
    </source>
</evidence>
<dbReference type="EMBL" id="APLQ01000011">
    <property type="protein sequence ID" value="ENO16268.2"/>
    <property type="molecule type" value="Genomic_DNA"/>
</dbReference>
<reference evidence="4 5" key="1">
    <citation type="journal article" date="2013" name="Genome Announc.">
        <title>Genome Sequence of the Polycyclic Aromatic Hydrocarbon-Degrading Bacterium Strain Marinobacter nanhaiticus D15-8WT.</title>
        <authorList>
            <person name="Cui Z."/>
            <person name="Gao W."/>
            <person name="Li Q."/>
            <person name="Xu G."/>
            <person name="Zheng L."/>
        </authorList>
    </citation>
    <scope>NUCLEOTIDE SEQUENCE [LARGE SCALE GENOMIC DNA]</scope>
    <source>
        <strain evidence="4 5">D15-8W</strain>
    </source>
</reference>
<dbReference type="InterPro" id="IPR013785">
    <property type="entry name" value="Aldolase_TIM"/>
</dbReference>
<dbReference type="STRING" id="626887.J057_12966"/>
<evidence type="ECO:0000256" key="1">
    <source>
        <dbReference type="ARBA" id="ARBA00009716"/>
    </source>
</evidence>
<dbReference type="eggNOG" id="COG0069">
    <property type="taxonomic scope" value="Bacteria"/>
</dbReference>
<dbReference type="Proteomes" id="UP000013165">
    <property type="component" value="Unassembled WGS sequence"/>
</dbReference>
<evidence type="ECO:0000256" key="2">
    <source>
        <dbReference type="PIRNR" id="PIRNR006429"/>
    </source>
</evidence>
<gene>
    <name evidence="4" type="ORF">J057_12966</name>
</gene>
<dbReference type="PATRIC" id="fig|626887.3.peg.2597"/>
<dbReference type="AlphaFoldDB" id="N6X5C3"/>
<comment type="similarity">
    <text evidence="1 2">Belongs to the glutamate synthase family.</text>
</comment>
<feature type="domain" description="Glutamate synthase" evidence="3">
    <location>
        <begin position="100"/>
        <end position="417"/>
    </location>
</feature>
<dbReference type="CDD" id="cd02808">
    <property type="entry name" value="GltS_FMN"/>
    <property type="match status" value="1"/>
</dbReference>
<comment type="caution">
    <text evidence="4">The sequence shown here is derived from an EMBL/GenBank/DDBJ whole genome shotgun (WGS) entry which is preliminary data.</text>
</comment>
<accession>N6X5C3</accession>
<dbReference type="Gene3D" id="3.20.20.70">
    <property type="entry name" value="Aldolase class I"/>
    <property type="match status" value="1"/>
</dbReference>
<keyword evidence="5" id="KW-1185">Reference proteome</keyword>